<keyword evidence="6" id="KW-0999">Mitochondrion inner membrane</keyword>
<dbReference type="Gene3D" id="2.10.109.10">
    <property type="entry name" value="Umud Fragment, subunit A"/>
    <property type="match status" value="1"/>
</dbReference>
<dbReference type="CDD" id="cd06530">
    <property type="entry name" value="S26_SPase_I"/>
    <property type="match status" value="1"/>
</dbReference>
<comment type="similarity">
    <text evidence="2">Belongs to the peptidase S26 family. IMP2 subfamily.</text>
</comment>
<keyword evidence="14" id="KW-1185">Reference proteome</keyword>
<accession>A0A0D7A739</accession>
<dbReference type="InterPro" id="IPR037730">
    <property type="entry name" value="IMP2"/>
</dbReference>
<protein>
    <recommendedName>
        <fullName evidence="3">Mitochondrial inner membrane protease subunit 2</fullName>
    </recommendedName>
</protein>
<dbReference type="InterPro" id="IPR036286">
    <property type="entry name" value="LexA/Signal_pep-like_sf"/>
</dbReference>
<dbReference type="PANTHER" id="PTHR46041:SF2">
    <property type="entry name" value="MITOCHONDRIAL INNER MEMBRANE PROTEASE SUBUNIT 2"/>
    <property type="match status" value="1"/>
</dbReference>
<name>A0A0D7A739_9AGAR</name>
<evidence type="ECO:0000256" key="11">
    <source>
        <dbReference type="PIRSR" id="PIRSR600223-1"/>
    </source>
</evidence>
<dbReference type="Pfam" id="PF10502">
    <property type="entry name" value="Peptidase_S26"/>
    <property type="match status" value="1"/>
</dbReference>
<feature type="active site" evidence="11">
    <location>
        <position position="91"/>
    </location>
</feature>
<evidence type="ECO:0000256" key="4">
    <source>
        <dbReference type="ARBA" id="ARBA00022670"/>
    </source>
</evidence>
<evidence type="ECO:0000256" key="9">
    <source>
        <dbReference type="ARBA" id="ARBA00023128"/>
    </source>
</evidence>
<sequence>MPALFRGYKRLWKFARNALFWSPTAFFVSELYSVKQVAGRSMQPTLNPDDSELSQDVGLFNRWAVHLPDGLSRGDIILLKHPNYPGCILIKRIIALPDDTVETLEPYPVPKVRLPPAHVWVEGDEPWQSDDSNHYGPVSIGLIDAKLVCLLWPWWRMGGLARLDRDWRTGEVSQRAKDRAAWRRRRIIEPDPSSG</sequence>
<comment type="subcellular location">
    <subcellularLocation>
        <location evidence="1">Mitochondrion inner membrane</location>
        <topology evidence="1">Single-pass membrane protein</topology>
    </subcellularLocation>
</comment>
<evidence type="ECO:0000256" key="10">
    <source>
        <dbReference type="ARBA" id="ARBA00023136"/>
    </source>
</evidence>
<dbReference type="GO" id="GO:0004252">
    <property type="term" value="F:serine-type endopeptidase activity"/>
    <property type="evidence" value="ECO:0007669"/>
    <property type="project" value="InterPro"/>
</dbReference>
<keyword evidence="8" id="KW-1133">Transmembrane helix</keyword>
<feature type="domain" description="Peptidase S26" evidence="12">
    <location>
        <begin position="28"/>
        <end position="103"/>
    </location>
</feature>
<evidence type="ECO:0000256" key="8">
    <source>
        <dbReference type="ARBA" id="ARBA00022989"/>
    </source>
</evidence>
<evidence type="ECO:0000259" key="12">
    <source>
        <dbReference type="Pfam" id="PF10502"/>
    </source>
</evidence>
<evidence type="ECO:0000313" key="14">
    <source>
        <dbReference type="Proteomes" id="UP000054144"/>
    </source>
</evidence>
<evidence type="ECO:0000256" key="3">
    <source>
        <dbReference type="ARBA" id="ARBA00013650"/>
    </source>
</evidence>
<dbReference type="SUPFAM" id="SSF51306">
    <property type="entry name" value="LexA/Signal peptidase"/>
    <property type="match status" value="1"/>
</dbReference>
<evidence type="ECO:0000256" key="2">
    <source>
        <dbReference type="ARBA" id="ARBA00007066"/>
    </source>
</evidence>
<keyword evidence="4" id="KW-0645">Protease</keyword>
<proteinExistence type="inferred from homology"/>
<dbReference type="InterPro" id="IPR000223">
    <property type="entry name" value="Pept_S26A_signal_pept_1"/>
</dbReference>
<reference evidence="13 14" key="1">
    <citation type="journal article" date="2015" name="Fungal Genet. Biol.">
        <title>Evolution of novel wood decay mechanisms in Agaricales revealed by the genome sequences of Fistulina hepatica and Cylindrobasidium torrendii.</title>
        <authorList>
            <person name="Floudas D."/>
            <person name="Held B.W."/>
            <person name="Riley R."/>
            <person name="Nagy L.G."/>
            <person name="Koehler G."/>
            <person name="Ransdell A.S."/>
            <person name="Younus H."/>
            <person name="Chow J."/>
            <person name="Chiniquy J."/>
            <person name="Lipzen A."/>
            <person name="Tritt A."/>
            <person name="Sun H."/>
            <person name="Haridas S."/>
            <person name="LaButti K."/>
            <person name="Ohm R.A."/>
            <person name="Kues U."/>
            <person name="Blanchette R.A."/>
            <person name="Grigoriev I.V."/>
            <person name="Minto R.E."/>
            <person name="Hibbett D.S."/>
        </authorList>
    </citation>
    <scope>NUCLEOTIDE SEQUENCE [LARGE SCALE GENOMIC DNA]</scope>
    <source>
        <strain evidence="13 14">ATCC 64428</strain>
    </source>
</reference>
<keyword evidence="10" id="KW-0472">Membrane</keyword>
<dbReference type="Proteomes" id="UP000054144">
    <property type="component" value="Unassembled WGS sequence"/>
</dbReference>
<dbReference type="EMBL" id="KN882026">
    <property type="protein sequence ID" value="KIY46628.1"/>
    <property type="molecule type" value="Genomic_DNA"/>
</dbReference>
<evidence type="ECO:0000256" key="6">
    <source>
        <dbReference type="ARBA" id="ARBA00022792"/>
    </source>
</evidence>
<keyword evidence="5" id="KW-0812">Transmembrane</keyword>
<dbReference type="GO" id="GO:0006627">
    <property type="term" value="P:protein processing involved in protein targeting to mitochondrion"/>
    <property type="evidence" value="ECO:0007669"/>
    <property type="project" value="InterPro"/>
</dbReference>
<keyword evidence="9" id="KW-0496">Mitochondrion</keyword>
<evidence type="ECO:0000313" key="13">
    <source>
        <dbReference type="EMBL" id="KIY46628.1"/>
    </source>
</evidence>
<dbReference type="PANTHER" id="PTHR46041">
    <property type="entry name" value="MITOCHONDRIAL INNER MEMBRANE PROTEASE SUBUNIT 2"/>
    <property type="match status" value="1"/>
</dbReference>
<dbReference type="OrthoDB" id="308440at2759"/>
<dbReference type="PRINTS" id="PR00727">
    <property type="entry name" value="LEADERPTASE"/>
</dbReference>
<dbReference type="InterPro" id="IPR019533">
    <property type="entry name" value="Peptidase_S26"/>
</dbReference>
<dbReference type="AlphaFoldDB" id="A0A0D7A739"/>
<gene>
    <name evidence="13" type="ORF">FISHEDRAFT_46966</name>
</gene>
<organism evidence="13 14">
    <name type="scientific">Fistulina hepatica ATCC 64428</name>
    <dbReference type="NCBI Taxonomy" id="1128425"/>
    <lineage>
        <taxon>Eukaryota</taxon>
        <taxon>Fungi</taxon>
        <taxon>Dikarya</taxon>
        <taxon>Basidiomycota</taxon>
        <taxon>Agaricomycotina</taxon>
        <taxon>Agaricomycetes</taxon>
        <taxon>Agaricomycetidae</taxon>
        <taxon>Agaricales</taxon>
        <taxon>Fistulinaceae</taxon>
        <taxon>Fistulina</taxon>
    </lineage>
</organism>
<dbReference type="GO" id="GO:0006465">
    <property type="term" value="P:signal peptide processing"/>
    <property type="evidence" value="ECO:0007669"/>
    <property type="project" value="InterPro"/>
</dbReference>
<evidence type="ECO:0000256" key="7">
    <source>
        <dbReference type="ARBA" id="ARBA00022801"/>
    </source>
</evidence>
<evidence type="ECO:0000256" key="1">
    <source>
        <dbReference type="ARBA" id="ARBA00004434"/>
    </source>
</evidence>
<keyword evidence="7" id="KW-0378">Hydrolase</keyword>
<dbReference type="GO" id="GO:0042720">
    <property type="term" value="C:mitochondrial inner membrane peptidase complex"/>
    <property type="evidence" value="ECO:0007669"/>
    <property type="project" value="InterPro"/>
</dbReference>
<evidence type="ECO:0000256" key="5">
    <source>
        <dbReference type="ARBA" id="ARBA00022692"/>
    </source>
</evidence>
<feature type="active site" evidence="11">
    <location>
        <position position="41"/>
    </location>
</feature>